<gene>
    <name evidence="4" type="primary">LOC101853423</name>
</gene>
<dbReference type="RefSeq" id="XP_005089959.1">
    <property type="nucleotide sequence ID" value="XM_005089902.3"/>
</dbReference>
<feature type="region of interest" description="Disordered" evidence="2">
    <location>
        <begin position="719"/>
        <end position="751"/>
    </location>
</feature>
<feature type="compositionally biased region" description="Basic and acidic residues" evidence="2">
    <location>
        <begin position="402"/>
        <end position="411"/>
    </location>
</feature>
<dbReference type="PANTHER" id="PTHR31516">
    <property type="entry name" value="STABILIZER OF AXONEMAL MICROTUBULES 2"/>
    <property type="match status" value="1"/>
</dbReference>
<feature type="compositionally biased region" description="Basic and acidic residues" evidence="2">
    <location>
        <begin position="21"/>
        <end position="31"/>
    </location>
</feature>
<feature type="compositionally biased region" description="Basic and acidic residues" evidence="2">
    <location>
        <begin position="283"/>
        <end position="307"/>
    </location>
</feature>
<dbReference type="Proteomes" id="UP000694888">
    <property type="component" value="Unplaced"/>
</dbReference>
<evidence type="ECO:0000313" key="4">
    <source>
        <dbReference type="RefSeq" id="XP_005089959.1"/>
    </source>
</evidence>
<feature type="compositionally biased region" description="Basic and acidic residues" evidence="2">
    <location>
        <begin position="236"/>
        <end position="248"/>
    </location>
</feature>
<evidence type="ECO:0000256" key="1">
    <source>
        <dbReference type="ARBA" id="ARBA00008738"/>
    </source>
</evidence>
<dbReference type="InterPro" id="IPR033336">
    <property type="entry name" value="SAXO1/2"/>
</dbReference>
<keyword evidence="3" id="KW-1185">Reference proteome</keyword>
<feature type="compositionally biased region" description="Polar residues" evidence="2">
    <location>
        <begin position="413"/>
        <end position="427"/>
    </location>
</feature>
<proteinExistence type="inferred from homology"/>
<feature type="region of interest" description="Disordered" evidence="2">
    <location>
        <begin position="1"/>
        <end position="254"/>
    </location>
</feature>
<feature type="region of interest" description="Disordered" evidence="2">
    <location>
        <begin position="266"/>
        <end position="427"/>
    </location>
</feature>
<sequence>MMRLKRDDSSDSLLNNGPRSEYVKRYPEHPVNRTKSYKPPAEIVKGEGQIDSLTIQRRDFPEHPLQKRQPYKRDSDRPDLGAFEGHPSYREDYPEWQLPEKRPREKANWQRPEQPFEGKSTNMNDFPEHQISPRVNYRPDNKPLQSEKPFEDRTGYKDTFKEHPLPPKQPRQKVEWTKPVDPFDATTTQQKDFQGLYQPKQKSLRPDQAPVTSDAPIEKDTTTSVSYPPHALPTRFRHEPEQYRRPDGDMDLNTTAGMYYKEHAVERQAIQKPGSSHLLRGRGQMEKDTNYATDYPEHPMGRRELMKPKNNYVPPSEPISSVTVNQADYHPHKLGPRRNFKPNDAPMQSDKPFDDRTGYRDTFKEHKISPRQQREKEVYTGPTAPLDARTTVGESYLGPYQPKRDSFRPDRNPVQSDQPFDDSTTMNHDFKAYEVQKRQGRKQAEYQRPLGDMDLNTTHNTNFKELPLHKQAIQKPGSSHLLRGSGLMSNSTNYQGDFVEKPIEKRKLLKPDADYHPPTDPMDSRTTHQEAYIEKYGGKRETFRPKNDPLRSDVPFEDRTENRDTFVPHEVNPRKLREKEAYLPPTAKLEDRTTVRDSYQGSYQPKRESFRPDRNPVLSDAPFDDTTTTGTSFKEVQIPDRFVRKHEVYQKPDGYMDMTTTNFANYKEHRAEKQPIVKPGSSHLLRGSGEMSKDTNYSNHFQQPPPVKRELVRRRDEYKPPSMPLESTTTTHGAYKEHGLTPRKNFKPKGDYLKSDAPFDDSTDYRDRFTQHQLPPRHVMQREEHKPPSAPFDSRTTAHDSYLGAYQAKRESFRPDREVVQSNVPFQSDTTFGASFKPYETQQRHRHKPAEYVKPEGNMDLTTINRETYKEVRGERPAMRKLGDSSLLSHAGKFEDRTSYGSEFVPKSNENRKLLKPDNQYIPSSVPFDDHTTYRTSHVGYVAPKERSRRPDALSDVLGQRDGANPFHIKQKDWRSLLNMPKTETASA</sequence>
<evidence type="ECO:0000256" key="2">
    <source>
        <dbReference type="SAM" id="MobiDB-lite"/>
    </source>
</evidence>
<name>A0ABM0JBN6_APLCA</name>
<dbReference type="PANTHER" id="PTHR31516:SF17">
    <property type="entry name" value="STABILIZER OF AXONEMAL MICROTUBULES 2"/>
    <property type="match status" value="1"/>
</dbReference>
<feature type="compositionally biased region" description="Basic and acidic residues" evidence="2">
    <location>
        <begin position="351"/>
        <end position="378"/>
    </location>
</feature>
<feature type="compositionally biased region" description="Basic and acidic residues" evidence="2">
    <location>
        <begin position="87"/>
        <end position="108"/>
    </location>
</feature>
<reference evidence="4" key="1">
    <citation type="submission" date="2025-08" db="UniProtKB">
        <authorList>
            <consortium name="RefSeq"/>
        </authorList>
    </citation>
    <scope>IDENTIFICATION</scope>
</reference>
<feature type="region of interest" description="Disordered" evidence="2">
    <location>
        <begin position="945"/>
        <end position="970"/>
    </location>
</feature>
<dbReference type="Pfam" id="PF05217">
    <property type="entry name" value="SAXO1-2"/>
    <property type="match status" value="4"/>
</dbReference>
<comment type="similarity">
    <text evidence="1">Belongs to the FAM154 family.</text>
</comment>
<feature type="compositionally biased region" description="Basic and acidic residues" evidence="2">
    <location>
        <begin position="56"/>
        <end position="79"/>
    </location>
</feature>
<feature type="region of interest" description="Disordered" evidence="2">
    <location>
        <begin position="584"/>
        <end position="630"/>
    </location>
</feature>
<protein>
    <submittedName>
        <fullName evidence="4">Uncharacterized protein LOC101853423</fullName>
    </submittedName>
</protein>
<dbReference type="GeneID" id="101853423"/>
<feature type="compositionally biased region" description="Basic and acidic residues" evidence="2">
    <location>
        <begin position="148"/>
        <end position="165"/>
    </location>
</feature>
<evidence type="ECO:0000313" key="3">
    <source>
        <dbReference type="Proteomes" id="UP000694888"/>
    </source>
</evidence>
<accession>A0ABM0JBN6</accession>
<feature type="region of interest" description="Disordered" evidence="2">
    <location>
        <begin position="540"/>
        <end position="564"/>
    </location>
</feature>
<feature type="compositionally biased region" description="Basic and acidic residues" evidence="2">
    <location>
        <begin position="605"/>
        <end position="614"/>
    </location>
</feature>
<organism evidence="3 4">
    <name type="scientific">Aplysia californica</name>
    <name type="common">California sea hare</name>
    <dbReference type="NCBI Taxonomy" id="6500"/>
    <lineage>
        <taxon>Eukaryota</taxon>
        <taxon>Metazoa</taxon>
        <taxon>Spiralia</taxon>
        <taxon>Lophotrochozoa</taxon>
        <taxon>Mollusca</taxon>
        <taxon>Gastropoda</taxon>
        <taxon>Heterobranchia</taxon>
        <taxon>Euthyneura</taxon>
        <taxon>Tectipleura</taxon>
        <taxon>Aplysiida</taxon>
        <taxon>Aplysioidea</taxon>
        <taxon>Aplysiidae</taxon>
        <taxon>Aplysia</taxon>
    </lineage>
</organism>